<keyword evidence="4" id="KW-0808">Transferase</keyword>
<dbReference type="EC" id="2.7.13.3" evidence="2"/>
<dbReference type="GO" id="GO:0005886">
    <property type="term" value="C:plasma membrane"/>
    <property type="evidence" value="ECO:0007669"/>
    <property type="project" value="TreeGrafter"/>
</dbReference>
<evidence type="ECO:0000256" key="7">
    <source>
        <dbReference type="ARBA" id="ARBA00022989"/>
    </source>
</evidence>
<accession>A0A0K6IR81</accession>
<evidence type="ECO:0000256" key="8">
    <source>
        <dbReference type="SAM" id="Phobius"/>
    </source>
</evidence>
<evidence type="ECO:0000256" key="4">
    <source>
        <dbReference type="ARBA" id="ARBA00022679"/>
    </source>
</evidence>
<dbReference type="Gene3D" id="3.30.565.10">
    <property type="entry name" value="Histidine kinase-like ATPase, C-terminal domain"/>
    <property type="match status" value="1"/>
</dbReference>
<dbReference type="RefSeq" id="WP_055422784.1">
    <property type="nucleotide sequence ID" value="NZ_CYHH01000002.1"/>
</dbReference>
<dbReference type="InterPro" id="IPR036097">
    <property type="entry name" value="HisK_dim/P_sf"/>
</dbReference>
<keyword evidence="8" id="KW-0472">Membrane</keyword>
<dbReference type="AlphaFoldDB" id="A0A0K6IR81"/>
<comment type="catalytic activity">
    <reaction evidence="1">
        <text>ATP + protein L-histidine = ADP + protein N-phospho-L-histidine.</text>
        <dbReference type="EC" id="2.7.13.3"/>
    </reaction>
</comment>
<keyword evidence="7 8" id="KW-1133">Transmembrane helix</keyword>
<keyword evidence="6 10" id="KW-0418">Kinase</keyword>
<sequence>MKQKRPPSLRLRLIAAFVFLGVALGPLVSGAMLWVSYTLEEEAVKATVQERLQHLLSTPEHYVLREHPRHPKVYVLSSFELEGVPDRIFSRADGIHEFELGHRAWIVGLASLGDGRRYAVLEDISSIERREWVSVFIVLGGAAFSGYVALWFGFYFSRRLLAPLTRLAGRLGEANDLAAEVRLAEEGLDEEVLVLARALDEYRWRMSELLAREREFSADASHELRTPLTVIRLAAELLAEDAALSERSRRALVRIEHASARMAETIETLLMLAREPEATKEEFDVVDVAREALAHIEFFAEGSEITLELLVLAHPLVHGSPAALSVIVANLVRNAIQHAQCHRITVRIEPDRLCVEDDGIGMPQTADGASGGRGLVMVRRLCEREGWELRSSAREADGRGTKIEVVFFRPFADEPRSS</sequence>
<dbReference type="OrthoDB" id="9121563at2"/>
<evidence type="ECO:0000313" key="10">
    <source>
        <dbReference type="EMBL" id="CUB05589.1"/>
    </source>
</evidence>
<evidence type="ECO:0000256" key="6">
    <source>
        <dbReference type="ARBA" id="ARBA00022777"/>
    </source>
</evidence>
<evidence type="ECO:0000256" key="5">
    <source>
        <dbReference type="ARBA" id="ARBA00022692"/>
    </source>
</evidence>
<feature type="transmembrane region" description="Helical" evidence="8">
    <location>
        <begin position="132"/>
        <end position="156"/>
    </location>
</feature>
<dbReference type="InterPro" id="IPR005467">
    <property type="entry name" value="His_kinase_dom"/>
</dbReference>
<dbReference type="CDD" id="cd00075">
    <property type="entry name" value="HATPase"/>
    <property type="match status" value="1"/>
</dbReference>
<organism evidence="10 11">
    <name type="scientific">Tepidiphilus thermophilus</name>
    <dbReference type="NCBI Taxonomy" id="876478"/>
    <lineage>
        <taxon>Bacteria</taxon>
        <taxon>Pseudomonadati</taxon>
        <taxon>Pseudomonadota</taxon>
        <taxon>Hydrogenophilia</taxon>
        <taxon>Hydrogenophilales</taxon>
        <taxon>Hydrogenophilaceae</taxon>
        <taxon>Tepidiphilus</taxon>
    </lineage>
</organism>
<dbReference type="SUPFAM" id="SSF55874">
    <property type="entry name" value="ATPase domain of HSP90 chaperone/DNA topoisomerase II/histidine kinase"/>
    <property type="match status" value="1"/>
</dbReference>
<dbReference type="Proteomes" id="UP000182108">
    <property type="component" value="Unassembled WGS sequence"/>
</dbReference>
<dbReference type="InterPro" id="IPR036890">
    <property type="entry name" value="HATPase_C_sf"/>
</dbReference>
<evidence type="ECO:0000256" key="3">
    <source>
        <dbReference type="ARBA" id="ARBA00022553"/>
    </source>
</evidence>
<dbReference type="CDD" id="cd00082">
    <property type="entry name" value="HisKA"/>
    <property type="match status" value="1"/>
</dbReference>
<dbReference type="GO" id="GO:0000155">
    <property type="term" value="F:phosphorelay sensor kinase activity"/>
    <property type="evidence" value="ECO:0007669"/>
    <property type="project" value="InterPro"/>
</dbReference>
<dbReference type="InterPro" id="IPR003661">
    <property type="entry name" value="HisK_dim/P_dom"/>
</dbReference>
<dbReference type="PROSITE" id="PS50109">
    <property type="entry name" value="HIS_KIN"/>
    <property type="match status" value="1"/>
</dbReference>
<dbReference type="InterPro" id="IPR050428">
    <property type="entry name" value="TCS_sensor_his_kinase"/>
</dbReference>
<dbReference type="SMART" id="SM00387">
    <property type="entry name" value="HATPase_c"/>
    <property type="match status" value="1"/>
</dbReference>
<dbReference type="SMART" id="SM00388">
    <property type="entry name" value="HisKA"/>
    <property type="match status" value="1"/>
</dbReference>
<dbReference type="Pfam" id="PF02518">
    <property type="entry name" value="HATPase_c"/>
    <property type="match status" value="1"/>
</dbReference>
<name>A0A0K6IR81_9PROT</name>
<dbReference type="Gene3D" id="1.10.287.130">
    <property type="match status" value="1"/>
</dbReference>
<keyword evidence="5 8" id="KW-0812">Transmembrane</keyword>
<keyword evidence="11" id="KW-1185">Reference proteome</keyword>
<keyword evidence="3" id="KW-0597">Phosphoprotein</keyword>
<evidence type="ECO:0000259" key="9">
    <source>
        <dbReference type="PROSITE" id="PS50109"/>
    </source>
</evidence>
<dbReference type="PANTHER" id="PTHR45436">
    <property type="entry name" value="SENSOR HISTIDINE KINASE YKOH"/>
    <property type="match status" value="1"/>
</dbReference>
<gene>
    <name evidence="10" type="ORF">Ga0061068_10255</name>
</gene>
<dbReference type="SUPFAM" id="SSF47384">
    <property type="entry name" value="Homodimeric domain of signal transducing histidine kinase"/>
    <property type="match status" value="1"/>
</dbReference>
<evidence type="ECO:0000256" key="1">
    <source>
        <dbReference type="ARBA" id="ARBA00000085"/>
    </source>
</evidence>
<feature type="domain" description="Histidine kinase" evidence="9">
    <location>
        <begin position="219"/>
        <end position="411"/>
    </location>
</feature>
<protein>
    <recommendedName>
        <fullName evidence="2">histidine kinase</fullName>
        <ecNumber evidence="2">2.7.13.3</ecNumber>
    </recommendedName>
</protein>
<evidence type="ECO:0000313" key="11">
    <source>
        <dbReference type="Proteomes" id="UP000182108"/>
    </source>
</evidence>
<evidence type="ECO:0000256" key="2">
    <source>
        <dbReference type="ARBA" id="ARBA00012438"/>
    </source>
</evidence>
<proteinExistence type="predicted"/>
<dbReference type="InterPro" id="IPR003594">
    <property type="entry name" value="HATPase_dom"/>
</dbReference>
<dbReference type="Pfam" id="PF00512">
    <property type="entry name" value="HisKA"/>
    <property type="match status" value="1"/>
</dbReference>
<reference evidence="11" key="1">
    <citation type="submission" date="2015-08" db="EMBL/GenBank/DDBJ databases">
        <authorList>
            <person name="Babu N.S."/>
            <person name="Beckwith C.J."/>
            <person name="Beseler K.G."/>
            <person name="Brison A."/>
            <person name="Carone J.V."/>
            <person name="Caskin T.P."/>
            <person name="Diamond M."/>
            <person name="Durham M.E."/>
            <person name="Foxe J.M."/>
            <person name="Go M."/>
            <person name="Henderson B.A."/>
            <person name="Jones I.B."/>
            <person name="McGettigan J.A."/>
            <person name="Micheletti S.J."/>
            <person name="Nasrallah M.E."/>
            <person name="Ortiz D."/>
            <person name="Piller C.R."/>
            <person name="Privatt S.R."/>
            <person name="Schneider S.L."/>
            <person name="Sharp S."/>
            <person name="Smith T.C."/>
            <person name="Stanton J.D."/>
            <person name="Ullery H.E."/>
            <person name="Wilson R.J."/>
            <person name="Serrano M.G."/>
            <person name="Buck G."/>
            <person name="Lee V."/>
            <person name="Wang Y."/>
            <person name="Carvalho R."/>
            <person name="Voegtly L."/>
            <person name="Shi R."/>
            <person name="Duckworth R."/>
            <person name="Johnson A."/>
            <person name="Loviza R."/>
            <person name="Walstead R."/>
            <person name="Shah Z."/>
            <person name="Kiflezghi M."/>
            <person name="Wade K."/>
            <person name="Ball S.L."/>
            <person name="Bradley K.W."/>
            <person name="Asai D.J."/>
            <person name="Bowman C.A."/>
            <person name="Russell D.A."/>
            <person name="Pope W.H."/>
            <person name="Jacobs-Sera D."/>
            <person name="Hendrix R.W."/>
            <person name="Hatfull G.F."/>
        </authorList>
    </citation>
    <scope>NUCLEOTIDE SEQUENCE [LARGE SCALE GENOMIC DNA]</scope>
    <source>
        <strain evidence="11">JCM 19170</strain>
    </source>
</reference>
<dbReference type="PANTHER" id="PTHR45436:SF16">
    <property type="entry name" value="HISTIDINE KINASE"/>
    <property type="match status" value="1"/>
</dbReference>
<dbReference type="EMBL" id="CYHH01000002">
    <property type="protein sequence ID" value="CUB05589.1"/>
    <property type="molecule type" value="Genomic_DNA"/>
</dbReference>